<dbReference type="KEGG" id="mfo:Metfor_2411"/>
<dbReference type="Proteomes" id="UP000010824">
    <property type="component" value="Chromosome"/>
</dbReference>
<dbReference type="AlphaFoldDB" id="L0HJC4"/>
<dbReference type="STRING" id="593750.Metfor_2411"/>
<evidence type="ECO:0000256" key="1">
    <source>
        <dbReference type="SAM" id="MobiDB-lite"/>
    </source>
</evidence>
<sequence length="107" mass="11170">MGKTGTTLWAQVKGVKGQIRLVPKKEGEAKTPGPNQRFKAGAKVQQLDMIAEAQGGRGGARGGRGGRRGGDRSGGSGMNESTANPMIRRHMKRAKVSALGAKAKSSR</sequence>
<evidence type="ECO:0000313" key="2">
    <source>
        <dbReference type="EMBL" id="AGB03413.1"/>
    </source>
</evidence>
<reference evidence="2 3" key="2">
    <citation type="journal article" date="2014" name="Genome Announc.">
        <title>Complete Genome Sequence of Methanoregula formicica SMSPT, a Mesophilic Hydrogenotrophic Methanogen Isolated from a Methanogenic Upflow Anaerobic Sludge Blanket Reactor.</title>
        <authorList>
            <person name="Yamamoto K."/>
            <person name="Tamaki H."/>
            <person name="Cadillo-Quiroz H."/>
            <person name="Imachi H."/>
            <person name="Kyrpides N."/>
            <person name="Woyke T."/>
            <person name="Goodwin L."/>
            <person name="Zinder S.H."/>
            <person name="Kamagata Y."/>
            <person name="Liu W.T."/>
        </authorList>
    </citation>
    <scope>NUCLEOTIDE SEQUENCE [LARGE SCALE GENOMIC DNA]</scope>
    <source>
        <strain evidence="3">DSM 22288 / NBRC 105244 / SMSP</strain>
    </source>
</reference>
<dbReference type="RefSeq" id="WP_015286375.1">
    <property type="nucleotide sequence ID" value="NC_019943.1"/>
</dbReference>
<dbReference type="GeneID" id="14309803"/>
<dbReference type="InterPro" id="IPR035258">
    <property type="entry name" value="DUF5350"/>
</dbReference>
<dbReference type="EMBL" id="CP003167">
    <property type="protein sequence ID" value="AGB03413.1"/>
    <property type="molecule type" value="Genomic_DNA"/>
</dbReference>
<dbReference type="HOGENOM" id="CLU_2299366_0_0_2"/>
<feature type="region of interest" description="Disordered" evidence="1">
    <location>
        <begin position="52"/>
        <end position="107"/>
    </location>
</feature>
<gene>
    <name evidence="2" type="ordered locus">Metfor_2411</name>
</gene>
<accession>L0HJC4</accession>
<dbReference type="OrthoDB" id="107596at2157"/>
<protein>
    <recommendedName>
        <fullName evidence="4">DUF5350 family protein</fullName>
    </recommendedName>
</protein>
<name>L0HJC4_METFS</name>
<organism evidence="2 3">
    <name type="scientific">Methanoregula formicica (strain DSM 22288 / NBRC 105244 / SMSP)</name>
    <dbReference type="NCBI Taxonomy" id="593750"/>
    <lineage>
        <taxon>Archaea</taxon>
        <taxon>Methanobacteriati</taxon>
        <taxon>Methanobacteriota</taxon>
        <taxon>Stenosarchaea group</taxon>
        <taxon>Methanomicrobia</taxon>
        <taxon>Methanomicrobiales</taxon>
        <taxon>Methanoregulaceae</taxon>
        <taxon>Methanoregula</taxon>
    </lineage>
</organism>
<proteinExistence type="predicted"/>
<dbReference type="InParanoid" id="L0HJC4"/>
<reference evidence="3" key="1">
    <citation type="submission" date="2011-12" db="EMBL/GenBank/DDBJ databases">
        <title>Complete sequence of Methanoregula formicicum SMSP.</title>
        <authorList>
            <person name="Lucas S."/>
            <person name="Han J."/>
            <person name="Lapidus A."/>
            <person name="Cheng J.-F."/>
            <person name="Goodwin L."/>
            <person name="Pitluck S."/>
            <person name="Peters L."/>
            <person name="Ovchinnikova G."/>
            <person name="Teshima H."/>
            <person name="Detter J.C."/>
            <person name="Han C."/>
            <person name="Tapia R."/>
            <person name="Land M."/>
            <person name="Hauser L."/>
            <person name="Kyrpides N."/>
            <person name="Ivanova N."/>
            <person name="Pagani I."/>
            <person name="Imachi H."/>
            <person name="Tamaki H."/>
            <person name="Sekiguchi Y."/>
            <person name="Kamagata Y."/>
            <person name="Cadillo-Quiroz H."/>
            <person name="Zinder S."/>
            <person name="Liu W.-T."/>
            <person name="Woyke T."/>
        </authorList>
    </citation>
    <scope>NUCLEOTIDE SEQUENCE [LARGE SCALE GENOMIC DNA]</scope>
    <source>
        <strain evidence="3">DSM 22288 / NBRC 105244 / SMSP</strain>
    </source>
</reference>
<evidence type="ECO:0008006" key="4">
    <source>
        <dbReference type="Google" id="ProtNLM"/>
    </source>
</evidence>
<evidence type="ECO:0000313" key="3">
    <source>
        <dbReference type="Proteomes" id="UP000010824"/>
    </source>
</evidence>
<keyword evidence="3" id="KW-1185">Reference proteome</keyword>
<dbReference type="Pfam" id="PF17299">
    <property type="entry name" value="DUF5350"/>
    <property type="match status" value="1"/>
</dbReference>
<dbReference type="eggNOG" id="arCOG04481">
    <property type="taxonomic scope" value="Archaea"/>
</dbReference>